<reference evidence="2 3" key="1">
    <citation type="submission" date="2024-08" db="EMBL/GenBank/DDBJ databases">
        <authorList>
            <person name="Cucini C."/>
            <person name="Frati F."/>
        </authorList>
    </citation>
    <scope>NUCLEOTIDE SEQUENCE [LARGE SCALE GENOMIC DNA]</scope>
</reference>
<sequence>MREIGYQLLNMEMEKSRPGSQKRVKLEEKTKEKEDEDEKQSIIVIGEGVLGTTEDRKLKLARSPKTNPELVPEVS</sequence>
<gene>
    <name evidence="2" type="ORF">ODALV1_LOCUS30986</name>
</gene>
<evidence type="ECO:0000313" key="3">
    <source>
        <dbReference type="Proteomes" id="UP001642540"/>
    </source>
</evidence>
<proteinExistence type="predicted"/>
<organism evidence="2 3">
    <name type="scientific">Orchesella dallaii</name>
    <dbReference type="NCBI Taxonomy" id="48710"/>
    <lineage>
        <taxon>Eukaryota</taxon>
        <taxon>Metazoa</taxon>
        <taxon>Ecdysozoa</taxon>
        <taxon>Arthropoda</taxon>
        <taxon>Hexapoda</taxon>
        <taxon>Collembola</taxon>
        <taxon>Entomobryomorpha</taxon>
        <taxon>Entomobryoidea</taxon>
        <taxon>Orchesellidae</taxon>
        <taxon>Orchesellinae</taxon>
        <taxon>Orchesella</taxon>
    </lineage>
</organism>
<comment type="caution">
    <text evidence="2">The sequence shown here is derived from an EMBL/GenBank/DDBJ whole genome shotgun (WGS) entry which is preliminary data.</text>
</comment>
<feature type="region of interest" description="Disordered" evidence="1">
    <location>
        <begin position="9"/>
        <end position="39"/>
    </location>
</feature>
<name>A0ABP1S8T5_9HEXA</name>
<dbReference type="EMBL" id="CAXLJM020000164">
    <property type="protein sequence ID" value="CAL8146943.1"/>
    <property type="molecule type" value="Genomic_DNA"/>
</dbReference>
<evidence type="ECO:0000313" key="2">
    <source>
        <dbReference type="EMBL" id="CAL8146943.1"/>
    </source>
</evidence>
<accession>A0ABP1S8T5</accession>
<evidence type="ECO:0000256" key="1">
    <source>
        <dbReference type="SAM" id="MobiDB-lite"/>
    </source>
</evidence>
<protein>
    <submittedName>
        <fullName evidence="2">Uncharacterized protein</fullName>
    </submittedName>
</protein>
<dbReference type="Proteomes" id="UP001642540">
    <property type="component" value="Unassembled WGS sequence"/>
</dbReference>
<feature type="compositionally biased region" description="Basic and acidic residues" evidence="1">
    <location>
        <begin position="24"/>
        <end position="33"/>
    </location>
</feature>
<feature type="region of interest" description="Disordered" evidence="1">
    <location>
        <begin position="55"/>
        <end position="75"/>
    </location>
</feature>
<keyword evidence="3" id="KW-1185">Reference proteome</keyword>